<dbReference type="Proteomes" id="UP000824076">
    <property type="component" value="Unassembled WGS sequence"/>
</dbReference>
<comment type="caution">
    <text evidence="4">The sequence shown here is derived from an EMBL/GenBank/DDBJ whole genome shotgun (WGS) entry which is preliminary data.</text>
</comment>
<dbReference type="InterPro" id="IPR032740">
    <property type="entry name" value="GxDLY"/>
</dbReference>
<keyword evidence="4" id="KW-0378">Hydrolase</keyword>
<organism evidence="4 5">
    <name type="scientific">Candidatus Limisoma intestinavium</name>
    <dbReference type="NCBI Taxonomy" id="2840856"/>
    <lineage>
        <taxon>Bacteria</taxon>
        <taxon>Pseudomonadati</taxon>
        <taxon>Bacteroidota</taxon>
        <taxon>Bacteroidia</taxon>
        <taxon>Bacteroidales</taxon>
        <taxon>Candidatus Limisoma</taxon>
    </lineage>
</organism>
<evidence type="ECO:0000259" key="2">
    <source>
        <dbReference type="Pfam" id="PF14606"/>
    </source>
</evidence>
<dbReference type="GO" id="GO:0016788">
    <property type="term" value="F:hydrolase activity, acting on ester bonds"/>
    <property type="evidence" value="ECO:0007669"/>
    <property type="project" value="UniProtKB-ARBA"/>
</dbReference>
<dbReference type="SUPFAM" id="SSF52266">
    <property type="entry name" value="SGNH hydrolase"/>
    <property type="match status" value="1"/>
</dbReference>
<feature type="domain" description="SGNH hydrolase-type esterase N-terminal" evidence="3">
    <location>
        <begin position="32"/>
        <end position="176"/>
    </location>
</feature>
<dbReference type="AlphaFoldDB" id="A0A9D1INV1"/>
<evidence type="ECO:0000256" key="1">
    <source>
        <dbReference type="SAM" id="SignalP"/>
    </source>
</evidence>
<dbReference type="Gene3D" id="3.40.50.1110">
    <property type="entry name" value="SGNH hydrolase"/>
    <property type="match status" value="1"/>
</dbReference>
<feature type="chain" id="PRO_5039525349" evidence="1">
    <location>
        <begin position="26"/>
        <end position="370"/>
    </location>
</feature>
<evidence type="ECO:0000313" key="4">
    <source>
        <dbReference type="EMBL" id="HIU39502.1"/>
    </source>
</evidence>
<dbReference type="Pfam" id="PF14607">
    <property type="entry name" value="GxDLY"/>
    <property type="match status" value="1"/>
</dbReference>
<feature type="domain" description="SGNH hydrolase-type esterase" evidence="2">
    <location>
        <begin position="188"/>
        <end position="366"/>
    </location>
</feature>
<name>A0A9D1INV1_9BACT</name>
<reference evidence="4" key="1">
    <citation type="submission" date="2020-10" db="EMBL/GenBank/DDBJ databases">
        <authorList>
            <person name="Gilroy R."/>
        </authorList>
    </citation>
    <scope>NUCLEOTIDE SEQUENCE</scope>
    <source>
        <strain evidence="4">17073</strain>
    </source>
</reference>
<dbReference type="Gene3D" id="2.60.120.260">
    <property type="entry name" value="Galactose-binding domain-like"/>
    <property type="match status" value="1"/>
</dbReference>
<feature type="signal peptide" evidence="1">
    <location>
        <begin position="1"/>
        <end position="25"/>
    </location>
</feature>
<dbReference type="Pfam" id="PF14606">
    <property type="entry name" value="Lipase_GDSL_3"/>
    <property type="match status" value="1"/>
</dbReference>
<dbReference type="EMBL" id="DVMS01000209">
    <property type="protein sequence ID" value="HIU39502.1"/>
    <property type="molecule type" value="Genomic_DNA"/>
</dbReference>
<proteinExistence type="predicted"/>
<reference evidence="4" key="2">
    <citation type="journal article" date="2021" name="PeerJ">
        <title>Extensive microbial diversity within the chicken gut microbiome revealed by metagenomics and culture.</title>
        <authorList>
            <person name="Gilroy R."/>
            <person name="Ravi A."/>
            <person name="Getino M."/>
            <person name="Pursley I."/>
            <person name="Horton D.L."/>
            <person name="Alikhan N.F."/>
            <person name="Baker D."/>
            <person name="Gharbi K."/>
            <person name="Hall N."/>
            <person name="Watson M."/>
            <person name="Adriaenssens E.M."/>
            <person name="Foster-Nyarko E."/>
            <person name="Jarju S."/>
            <person name="Secka A."/>
            <person name="Antonio M."/>
            <person name="Oren A."/>
            <person name="Chaudhuri R.R."/>
            <person name="La Ragione R."/>
            <person name="Hildebrand F."/>
            <person name="Pallen M.J."/>
        </authorList>
    </citation>
    <scope>NUCLEOTIDE SEQUENCE</scope>
    <source>
        <strain evidence="4">17073</strain>
    </source>
</reference>
<dbReference type="InterPro" id="IPR036514">
    <property type="entry name" value="SGNH_hydro_sf"/>
</dbReference>
<evidence type="ECO:0000313" key="5">
    <source>
        <dbReference type="Proteomes" id="UP000824076"/>
    </source>
</evidence>
<protein>
    <submittedName>
        <fullName evidence="4">SGNH/GDSL hydrolase family protein</fullName>
    </submittedName>
</protein>
<dbReference type="InterPro" id="IPR013830">
    <property type="entry name" value="SGNH_hydro"/>
</dbReference>
<dbReference type="PROSITE" id="PS51257">
    <property type="entry name" value="PROKAR_LIPOPROTEIN"/>
    <property type="match status" value="1"/>
</dbReference>
<keyword evidence="1" id="KW-0732">Signal</keyword>
<evidence type="ECO:0000259" key="3">
    <source>
        <dbReference type="Pfam" id="PF14607"/>
    </source>
</evidence>
<accession>A0A9D1INV1</accession>
<gene>
    <name evidence="4" type="ORF">IAD18_07550</name>
</gene>
<sequence length="370" mass="41843">MNILRKTAICGAIMLSAACVCPLHAEEAQPLKYVDALNFRMINKGFADTETPFTRLPKYLKDSVRADLWNRSECSSGLGIRFASNSKRVGVRYTLLWNTHMYHMADTGLKGTDLYILTDDGRWEYVNTNRPIANDKKECEKVFVENLDGRMHEYLIYLPLYDGVTKMEIAVDSLSEITMPKIDNPRKTKKIVMYGTSILQGGCATRTGMVATNMIQRDLNCEVVNLGFSGEGKMDQCMARAMAKIEDADVFVIDPVPNCTEMMCDTLTYGFIKTLRELRPETPIVMVEGPIYTYAKYDSFFAGYLPKKNAAFKKNYDKLIADGYKDLYYVTCDGLAGYDNEGTVDGIHFTDIGFRRYADKLIPVLKPLLE</sequence>